<dbReference type="EMBL" id="KB446535">
    <property type="protein sequence ID" value="EME48351.1"/>
    <property type="molecule type" value="Genomic_DNA"/>
</dbReference>
<dbReference type="AlphaFoldDB" id="N1PXU7"/>
<dbReference type="InterPro" id="IPR051678">
    <property type="entry name" value="AGP_Transferase"/>
</dbReference>
<accession>N1PXU7</accession>
<reference evidence="3" key="1">
    <citation type="journal article" date="2012" name="PLoS Genet.">
        <title>The genomes of the fungal plant pathogens Cladosporium fulvum and Dothistroma septosporum reveal adaptation to different hosts and lifestyles but also signatures of common ancestry.</title>
        <authorList>
            <person name="de Wit P.J.G.M."/>
            <person name="van der Burgt A."/>
            <person name="Oekmen B."/>
            <person name="Stergiopoulos I."/>
            <person name="Abd-Elsalam K.A."/>
            <person name="Aerts A.L."/>
            <person name="Bahkali A.H."/>
            <person name="Beenen H.G."/>
            <person name="Chettri P."/>
            <person name="Cox M.P."/>
            <person name="Datema E."/>
            <person name="de Vries R.P."/>
            <person name="Dhillon B."/>
            <person name="Ganley A.R."/>
            <person name="Griffiths S.A."/>
            <person name="Guo Y."/>
            <person name="Hamelin R.C."/>
            <person name="Henrissat B."/>
            <person name="Kabir M.S."/>
            <person name="Jashni M.K."/>
            <person name="Kema G."/>
            <person name="Klaubauf S."/>
            <person name="Lapidus A."/>
            <person name="Levasseur A."/>
            <person name="Lindquist E."/>
            <person name="Mehrabi R."/>
            <person name="Ohm R.A."/>
            <person name="Owen T.J."/>
            <person name="Salamov A."/>
            <person name="Schwelm A."/>
            <person name="Schijlen E."/>
            <person name="Sun H."/>
            <person name="van den Burg H.A."/>
            <person name="van Ham R.C.H.J."/>
            <person name="Zhang S."/>
            <person name="Goodwin S.B."/>
            <person name="Grigoriev I.V."/>
            <person name="Collemare J."/>
            <person name="Bradshaw R.E."/>
        </authorList>
    </citation>
    <scope>NUCLEOTIDE SEQUENCE [LARGE SCALE GENOMIC DNA]</scope>
    <source>
        <strain evidence="3">NZE10 / CBS 128990</strain>
    </source>
</reference>
<gene>
    <name evidence="2" type="ORF">DOTSEDRAFT_67429</name>
</gene>
<name>N1PXU7_DOTSN</name>
<dbReference type="PANTHER" id="PTHR21310:SF55">
    <property type="entry name" value="AMINOGLYCOSIDE PHOSPHOTRANSFERASE DOMAIN-CONTAINING PROTEIN"/>
    <property type="match status" value="1"/>
</dbReference>
<evidence type="ECO:0000313" key="2">
    <source>
        <dbReference type="EMBL" id="EME48351.1"/>
    </source>
</evidence>
<dbReference type="eggNOG" id="ENOG502R9UI">
    <property type="taxonomic scope" value="Eukaryota"/>
</dbReference>
<keyword evidence="3" id="KW-1185">Reference proteome</keyword>
<dbReference type="HOGENOM" id="CLU_021768_3_0_1"/>
<evidence type="ECO:0000313" key="3">
    <source>
        <dbReference type="Proteomes" id="UP000016933"/>
    </source>
</evidence>
<proteinExistence type="predicted"/>
<dbReference type="Proteomes" id="UP000016933">
    <property type="component" value="Unassembled WGS sequence"/>
</dbReference>
<dbReference type="Gene3D" id="3.90.1200.10">
    <property type="match status" value="1"/>
</dbReference>
<dbReference type="OMA" id="TMRFISQ"/>
<dbReference type="InterPro" id="IPR002575">
    <property type="entry name" value="Aminoglycoside_PTrfase"/>
</dbReference>
<dbReference type="Pfam" id="PF01636">
    <property type="entry name" value="APH"/>
    <property type="match status" value="1"/>
</dbReference>
<dbReference type="InterPro" id="IPR011009">
    <property type="entry name" value="Kinase-like_dom_sf"/>
</dbReference>
<dbReference type="PANTHER" id="PTHR21310">
    <property type="entry name" value="AMINOGLYCOSIDE PHOSPHOTRANSFERASE-RELATED-RELATED"/>
    <property type="match status" value="1"/>
</dbReference>
<dbReference type="SUPFAM" id="SSF56112">
    <property type="entry name" value="Protein kinase-like (PK-like)"/>
    <property type="match status" value="1"/>
</dbReference>
<dbReference type="CDD" id="cd05120">
    <property type="entry name" value="APH_ChoK_like"/>
    <property type="match status" value="1"/>
</dbReference>
<dbReference type="OrthoDB" id="3644939at2759"/>
<reference evidence="2 3" key="2">
    <citation type="journal article" date="2012" name="PLoS Pathog.">
        <title>Diverse lifestyles and strategies of plant pathogenesis encoded in the genomes of eighteen Dothideomycetes fungi.</title>
        <authorList>
            <person name="Ohm R.A."/>
            <person name="Feau N."/>
            <person name="Henrissat B."/>
            <person name="Schoch C.L."/>
            <person name="Horwitz B.A."/>
            <person name="Barry K.W."/>
            <person name="Condon B.J."/>
            <person name="Copeland A.C."/>
            <person name="Dhillon B."/>
            <person name="Glaser F."/>
            <person name="Hesse C.N."/>
            <person name="Kosti I."/>
            <person name="LaButti K."/>
            <person name="Lindquist E.A."/>
            <person name="Lucas S."/>
            <person name="Salamov A.A."/>
            <person name="Bradshaw R.E."/>
            <person name="Ciuffetti L."/>
            <person name="Hamelin R.C."/>
            <person name="Kema G.H.J."/>
            <person name="Lawrence C."/>
            <person name="Scott J.A."/>
            <person name="Spatafora J.W."/>
            <person name="Turgeon B.G."/>
            <person name="de Wit P.J.G.M."/>
            <person name="Zhong S."/>
            <person name="Goodwin S.B."/>
            <person name="Grigoriev I.V."/>
        </authorList>
    </citation>
    <scope>NUCLEOTIDE SEQUENCE [LARGE SCALE GENOMIC DNA]</scope>
    <source>
        <strain evidence="3">NZE10 / CBS 128990</strain>
    </source>
</reference>
<evidence type="ECO:0000259" key="1">
    <source>
        <dbReference type="Pfam" id="PF01636"/>
    </source>
</evidence>
<sequence>MDYIARNTSVPVPKIYCAFKRKGWTYIVMQRVTGENLVRGWNSRTTVSQAKILLQLKEMVNSMRSLSPPSPAIANVNGGRLWDCRLPGETLHFGPFDNVDSFHQYLRGGISAESSALPAAVNELIQLHNREWPLPVFTHGDLSSLNIMADGDRITGIVDWETAGWFPYYWEYTTARQVNFRNIFWREEIDKFLASWPEELRMEELRHAYFGDV</sequence>
<dbReference type="STRING" id="675120.N1PXU7"/>
<organism evidence="2 3">
    <name type="scientific">Dothistroma septosporum (strain NZE10 / CBS 128990)</name>
    <name type="common">Red band needle blight fungus</name>
    <name type="synonym">Mycosphaerella pini</name>
    <dbReference type="NCBI Taxonomy" id="675120"/>
    <lineage>
        <taxon>Eukaryota</taxon>
        <taxon>Fungi</taxon>
        <taxon>Dikarya</taxon>
        <taxon>Ascomycota</taxon>
        <taxon>Pezizomycotina</taxon>
        <taxon>Dothideomycetes</taxon>
        <taxon>Dothideomycetidae</taxon>
        <taxon>Mycosphaerellales</taxon>
        <taxon>Mycosphaerellaceae</taxon>
        <taxon>Dothistroma</taxon>
    </lineage>
</organism>
<feature type="domain" description="Aminoglycoside phosphotransferase" evidence="1">
    <location>
        <begin position="1"/>
        <end position="204"/>
    </location>
</feature>
<protein>
    <recommendedName>
        <fullName evidence="1">Aminoglycoside phosphotransferase domain-containing protein</fullName>
    </recommendedName>
</protein>